<dbReference type="InterPro" id="IPR022221">
    <property type="entry name" value="TypeIII_RM_meth"/>
</dbReference>
<keyword evidence="3" id="KW-0808">Transferase</keyword>
<evidence type="ECO:0000256" key="3">
    <source>
        <dbReference type="ARBA" id="ARBA00022679"/>
    </source>
</evidence>
<dbReference type="PRINTS" id="PR00508">
    <property type="entry name" value="S21N4MTFRASE"/>
</dbReference>
<dbReference type="SUPFAM" id="SSF53335">
    <property type="entry name" value="S-adenosyl-L-methionine-dependent methyltransferases"/>
    <property type="match status" value="1"/>
</dbReference>
<evidence type="ECO:0000256" key="4">
    <source>
        <dbReference type="ARBA" id="ARBA00022691"/>
    </source>
</evidence>
<proteinExistence type="inferred from homology"/>
<keyword evidence="5" id="KW-0680">Restriction system</keyword>
<dbReference type="PROSITE" id="PS00092">
    <property type="entry name" value="N6_MTASE"/>
    <property type="match status" value="1"/>
</dbReference>
<evidence type="ECO:0000313" key="9">
    <source>
        <dbReference type="Proteomes" id="UP001152598"/>
    </source>
</evidence>
<evidence type="ECO:0000256" key="1">
    <source>
        <dbReference type="ARBA" id="ARBA00006594"/>
    </source>
</evidence>
<comment type="similarity">
    <text evidence="1">Belongs to the N(4)/N(6)-methyltransferase family.</text>
</comment>
<dbReference type="Pfam" id="PF01555">
    <property type="entry name" value="N6_N4_Mtase"/>
    <property type="match status" value="1"/>
</dbReference>
<dbReference type="InterPro" id="IPR002052">
    <property type="entry name" value="DNA_methylase_N6_adenine_CS"/>
</dbReference>
<feature type="domain" description="DNA methylase N-4/N-6" evidence="6">
    <location>
        <begin position="190"/>
        <end position="500"/>
    </location>
</feature>
<dbReference type="InterPro" id="IPR002941">
    <property type="entry name" value="DNA_methylase_N4/N6"/>
</dbReference>
<evidence type="ECO:0000313" key="8">
    <source>
        <dbReference type="EMBL" id="MDG4976249.1"/>
    </source>
</evidence>
<feature type="domain" description="Type III restriction/modification enzyme methylation subunit" evidence="7">
    <location>
        <begin position="33"/>
        <end position="88"/>
    </location>
</feature>
<keyword evidence="4" id="KW-0949">S-adenosyl-L-methionine</keyword>
<evidence type="ECO:0000256" key="2">
    <source>
        <dbReference type="ARBA" id="ARBA00022603"/>
    </source>
</evidence>
<name>A0AAP4DU44_9LACT</name>
<protein>
    <submittedName>
        <fullName evidence="8">Site-specific DNA-methyltransferase</fullName>
    </submittedName>
</protein>
<dbReference type="Pfam" id="PF12564">
    <property type="entry name" value="TypeIII_RM_meth"/>
    <property type="match status" value="1"/>
</dbReference>
<keyword evidence="2" id="KW-0489">Methyltransferase</keyword>
<dbReference type="AlphaFoldDB" id="A0AAP4DU44"/>
<dbReference type="Gene3D" id="3.40.50.150">
    <property type="entry name" value="Vaccinia Virus protein VP39"/>
    <property type="match status" value="1"/>
</dbReference>
<sequence>MQQIKKILKEFPHYWDGNELQRPIVIEDLKNYDAILIAALLKNQKVKENYSVKAGNVVIFKIQEFIDILRYKDYWADSYTKYSNTIGLSSEGKYLQYNTDIVLEFPYKDCVLEGGMTKEDTGKEEVFYNEVIARDEIDTLLAPKALVNVKRYDANGEHKVDTFSDEDNLIIKGNNLLALYSLKERFAGKVKLIYIDPPYNTEEDSFKYNDKFSRSSWLTFMKNRFYVAKEFLKETGNIVVQISDKEMSYLKILMDEIFGEENHISTIIVKMSHLSGVKMAHKESVVPKTKEYLLVYAKDSSKTKIIPQYSVSKWENVLQRYSSFIDNYEQGFSSWKPISLNQALKNSGIDMTNETIIEQFKIDNAHKIYQTALNRGAKYPKEPYNVFLKHDNKFSLNGREVIFAKNKIKKINGKSKVVQIVGDIWNDIGINNVFQEGGDSIDLRFGKKPEMLLKRIISMFSNEGDIVLDYFMGTGTTASTSLKLKRKFIGIEQLDYIENLSVKRLNNVIMGDNTGISKDVNWQGGGSFVYSELMELNQIYMDKIDQTSTKKELINLWNELDNNADINFQLDKKKLTNELLREQDEEEGSITFNELTLEEQKNIFKKALDKNQLYVPYSEIEDANVIISDNDKAFTHSFYNGKGE</sequence>
<organism evidence="8 9">
    <name type="scientific">Lactococcus lactis</name>
    <dbReference type="NCBI Taxonomy" id="1358"/>
    <lineage>
        <taxon>Bacteria</taxon>
        <taxon>Bacillati</taxon>
        <taxon>Bacillota</taxon>
        <taxon>Bacilli</taxon>
        <taxon>Lactobacillales</taxon>
        <taxon>Streptococcaceae</taxon>
        <taxon>Lactococcus</taxon>
    </lineage>
</organism>
<gene>
    <name evidence="8" type="ORF">OGZ50_05835</name>
</gene>
<dbReference type="PIRSF" id="PIRSF015855">
    <property type="entry name" value="TypeIII_Mtase_mKpnI"/>
    <property type="match status" value="1"/>
</dbReference>
<dbReference type="EMBL" id="JAOWLV010000003">
    <property type="protein sequence ID" value="MDG4976249.1"/>
    <property type="molecule type" value="Genomic_DNA"/>
</dbReference>
<dbReference type="InterPro" id="IPR001091">
    <property type="entry name" value="RM_Methyltransferase"/>
</dbReference>
<dbReference type="GO" id="GO:0008170">
    <property type="term" value="F:N-methyltransferase activity"/>
    <property type="evidence" value="ECO:0007669"/>
    <property type="project" value="InterPro"/>
</dbReference>
<evidence type="ECO:0000259" key="6">
    <source>
        <dbReference type="Pfam" id="PF01555"/>
    </source>
</evidence>
<dbReference type="GO" id="GO:0009307">
    <property type="term" value="P:DNA restriction-modification system"/>
    <property type="evidence" value="ECO:0007669"/>
    <property type="project" value="UniProtKB-KW"/>
</dbReference>
<dbReference type="Proteomes" id="UP001152598">
    <property type="component" value="Unassembled WGS sequence"/>
</dbReference>
<reference evidence="8" key="2">
    <citation type="journal article" date="2023" name="Food Microbiol.">
        <title>Evaluation of the fermentation potential of lactic acid bacteria isolated from herbs, fruits and vegetables as starter cultures in nut-based milk alternatives.</title>
        <authorList>
            <person name="Huang W."/>
            <person name="Dong A."/>
            <person name="Pham H.T."/>
            <person name="Zhou C."/>
            <person name="Huo Z."/>
            <person name="Watjen A.P."/>
            <person name="Prakash S."/>
            <person name="Bang-Berthelsen C.H."/>
            <person name="Turner M.S."/>
        </authorList>
    </citation>
    <scope>NUCLEOTIDE SEQUENCE</scope>
    <source>
        <strain evidence="8">54</strain>
    </source>
</reference>
<evidence type="ECO:0000259" key="7">
    <source>
        <dbReference type="Pfam" id="PF12564"/>
    </source>
</evidence>
<dbReference type="GO" id="GO:0003677">
    <property type="term" value="F:DNA binding"/>
    <property type="evidence" value="ECO:0007669"/>
    <property type="project" value="InterPro"/>
</dbReference>
<dbReference type="InterPro" id="IPR029063">
    <property type="entry name" value="SAM-dependent_MTases_sf"/>
</dbReference>
<comment type="caution">
    <text evidence="8">The sequence shown here is derived from an EMBL/GenBank/DDBJ whole genome shotgun (WGS) entry which is preliminary data.</text>
</comment>
<dbReference type="InterPro" id="IPR002295">
    <property type="entry name" value="N4/N6-MTase_EcoPI_Mod-like"/>
</dbReference>
<evidence type="ECO:0000256" key="5">
    <source>
        <dbReference type="ARBA" id="ARBA00022747"/>
    </source>
</evidence>
<dbReference type="GO" id="GO:0032259">
    <property type="term" value="P:methylation"/>
    <property type="evidence" value="ECO:0007669"/>
    <property type="project" value="UniProtKB-KW"/>
</dbReference>
<reference evidence="8" key="1">
    <citation type="submission" date="2022-10" db="EMBL/GenBank/DDBJ databases">
        <authorList>
            <person name="Turner M.S."/>
            <person name="Huang W."/>
        </authorList>
    </citation>
    <scope>NUCLEOTIDE SEQUENCE</scope>
    <source>
        <strain evidence="8">54</strain>
    </source>
</reference>
<accession>A0AAP4DU44</accession>
<dbReference type="RefSeq" id="WP_278200828.1">
    <property type="nucleotide sequence ID" value="NZ_JAOWLT010000002.1"/>
</dbReference>